<evidence type="ECO:0000259" key="2">
    <source>
        <dbReference type="Pfam" id="PF07727"/>
    </source>
</evidence>
<sequence>PRNNTKGAEGTHHNEEREDEPDDQTDDTGSTEESNRKDKYNLRNRDSIKLPSRYEACFTLFNEPISYQEAVSGEQSMNWKSAIQEELRAHEKNNTWTIIPKPPDCNPIGCKWVFKVKENPSTSKVRFKARLCAKGFSQKAGTDFEEIFSPVVRYDSVRVLMAMAAIEDLEIGQFDVKTAFLHGKLKEVIYMQIPEEVKTDREEKVCKLNQPLYGLKQAARCWNQRFKDVLKEINFKASEGDQCVFYGDFNQEKAYIALYVDDGLIFASSKETLSKILSALREKFEITEGKAEIFVGMEIKRNRENRTIFIHQKSYIDRITAYFDMDQAKPVSIPADPHATLCSKDSNNNTPCNLIPYREAIGSLLFIATVSRPDISYAVGLVSRFLNKYDLSHWHAVQRIFKYLINTRDYGILYQGNSAKYSNLVGYSDSDFASDLDSRRSTSGYIFKLAKGPVTWKSKRQDTILDIDVLTR</sequence>
<dbReference type="InterPro" id="IPR013103">
    <property type="entry name" value="RVT_2"/>
</dbReference>
<reference evidence="3 4" key="1">
    <citation type="submission" date="2015-04" db="EMBL/GenBank/DDBJ databases">
        <title>Lasius niger genome sequencing.</title>
        <authorList>
            <person name="Konorov E.A."/>
            <person name="Nikitin M.A."/>
            <person name="Kirill M.V."/>
            <person name="Chang P."/>
        </authorList>
    </citation>
    <scope>NUCLEOTIDE SEQUENCE [LARGE SCALE GENOMIC DNA]</scope>
    <source>
        <tissue evidence="3">Whole</tissue>
    </source>
</reference>
<dbReference type="PANTHER" id="PTHR11439:SF491">
    <property type="entry name" value="INTEGRASE CATALYTIC DOMAIN-CONTAINING PROTEIN"/>
    <property type="match status" value="1"/>
</dbReference>
<proteinExistence type="predicted"/>
<keyword evidence="4" id="KW-1185">Reference proteome</keyword>
<evidence type="ECO:0000256" key="1">
    <source>
        <dbReference type="SAM" id="MobiDB-lite"/>
    </source>
</evidence>
<feature type="region of interest" description="Disordered" evidence="1">
    <location>
        <begin position="1"/>
        <end position="42"/>
    </location>
</feature>
<dbReference type="CDD" id="cd09272">
    <property type="entry name" value="RNase_HI_RT_Ty1"/>
    <property type="match status" value="1"/>
</dbReference>
<dbReference type="SUPFAM" id="SSF56672">
    <property type="entry name" value="DNA/RNA polymerases"/>
    <property type="match status" value="1"/>
</dbReference>
<name>A0A0J7K791_LASNI</name>
<protein>
    <submittedName>
        <fullName evidence="3">Integrase core domain protein</fullName>
    </submittedName>
</protein>
<comment type="caution">
    <text evidence="3">The sequence shown here is derived from an EMBL/GenBank/DDBJ whole genome shotgun (WGS) entry which is preliminary data.</text>
</comment>
<dbReference type="InterPro" id="IPR043502">
    <property type="entry name" value="DNA/RNA_pol_sf"/>
</dbReference>
<feature type="non-terminal residue" evidence="3">
    <location>
        <position position="1"/>
    </location>
</feature>
<gene>
    <name evidence="3" type="ORF">RF55_14665</name>
</gene>
<feature type="compositionally biased region" description="Acidic residues" evidence="1">
    <location>
        <begin position="17"/>
        <end position="30"/>
    </location>
</feature>
<dbReference type="Pfam" id="PF07727">
    <property type="entry name" value="RVT_2"/>
    <property type="match status" value="1"/>
</dbReference>
<evidence type="ECO:0000313" key="3">
    <source>
        <dbReference type="EMBL" id="KMQ86358.1"/>
    </source>
</evidence>
<feature type="domain" description="Reverse transcriptase Ty1/copia-type" evidence="2">
    <location>
        <begin position="93"/>
        <end position="335"/>
    </location>
</feature>
<accession>A0A0J7K791</accession>
<feature type="compositionally biased region" description="Basic and acidic residues" evidence="1">
    <location>
        <begin position="33"/>
        <end position="42"/>
    </location>
</feature>
<dbReference type="GO" id="GO:0071897">
    <property type="term" value="P:DNA biosynthetic process"/>
    <property type="evidence" value="ECO:0007669"/>
    <property type="project" value="UniProtKB-ARBA"/>
</dbReference>
<organism evidence="3 4">
    <name type="scientific">Lasius niger</name>
    <name type="common">Black garden ant</name>
    <dbReference type="NCBI Taxonomy" id="67767"/>
    <lineage>
        <taxon>Eukaryota</taxon>
        <taxon>Metazoa</taxon>
        <taxon>Ecdysozoa</taxon>
        <taxon>Arthropoda</taxon>
        <taxon>Hexapoda</taxon>
        <taxon>Insecta</taxon>
        <taxon>Pterygota</taxon>
        <taxon>Neoptera</taxon>
        <taxon>Endopterygota</taxon>
        <taxon>Hymenoptera</taxon>
        <taxon>Apocrita</taxon>
        <taxon>Aculeata</taxon>
        <taxon>Formicoidea</taxon>
        <taxon>Formicidae</taxon>
        <taxon>Formicinae</taxon>
        <taxon>Lasius</taxon>
        <taxon>Lasius</taxon>
    </lineage>
</organism>
<dbReference type="EMBL" id="LBMM01012194">
    <property type="protein sequence ID" value="KMQ86358.1"/>
    <property type="molecule type" value="Genomic_DNA"/>
</dbReference>
<dbReference type="PaxDb" id="67767-A0A0J7K791"/>
<evidence type="ECO:0000313" key="4">
    <source>
        <dbReference type="Proteomes" id="UP000036403"/>
    </source>
</evidence>
<dbReference type="AlphaFoldDB" id="A0A0J7K791"/>
<dbReference type="PANTHER" id="PTHR11439">
    <property type="entry name" value="GAG-POL-RELATED RETROTRANSPOSON"/>
    <property type="match status" value="1"/>
</dbReference>
<dbReference type="STRING" id="67767.A0A0J7K791"/>
<dbReference type="OrthoDB" id="7607472at2759"/>
<dbReference type="Proteomes" id="UP000036403">
    <property type="component" value="Unassembled WGS sequence"/>
</dbReference>